<name>A0A2N1IM06_9PSED</name>
<evidence type="ECO:0000313" key="1">
    <source>
        <dbReference type="EMBL" id="PKI19268.1"/>
    </source>
</evidence>
<sequence>MHRLVVNSSHAITSSTSCSQRMPYQPFQLEHAPNLPRRKSYNLNESNDVTLHCRQAIEKKPPLRWPVASTCCSIPGIAMLIPRSLHKLSLGHYREGGSAN</sequence>
<organism evidence="1 2">
    <name type="scientific">Pseudomonas monteilii</name>
    <dbReference type="NCBI Taxonomy" id="76759"/>
    <lineage>
        <taxon>Bacteria</taxon>
        <taxon>Pseudomonadati</taxon>
        <taxon>Pseudomonadota</taxon>
        <taxon>Gammaproteobacteria</taxon>
        <taxon>Pseudomonadales</taxon>
        <taxon>Pseudomonadaceae</taxon>
        <taxon>Pseudomonas</taxon>
    </lineage>
</organism>
<proteinExistence type="predicted"/>
<protein>
    <submittedName>
        <fullName evidence="1">Uncharacterized protein</fullName>
    </submittedName>
</protein>
<accession>A0A2N1IM06</accession>
<dbReference type="PROSITE" id="PS51257">
    <property type="entry name" value="PROKAR_LIPOPROTEIN"/>
    <property type="match status" value="1"/>
</dbReference>
<evidence type="ECO:0000313" key="2">
    <source>
        <dbReference type="Proteomes" id="UP000233399"/>
    </source>
</evidence>
<dbReference type="Proteomes" id="UP000233399">
    <property type="component" value="Unassembled WGS sequence"/>
</dbReference>
<dbReference type="EMBL" id="PJCG01000061">
    <property type="protein sequence ID" value="PKI19268.1"/>
    <property type="molecule type" value="Genomic_DNA"/>
</dbReference>
<comment type="caution">
    <text evidence="1">The sequence shown here is derived from an EMBL/GenBank/DDBJ whole genome shotgun (WGS) entry which is preliminary data.</text>
</comment>
<gene>
    <name evidence="1" type="ORF">CXB65_22515</name>
</gene>
<reference evidence="1 2" key="1">
    <citation type="submission" date="2017-12" db="EMBL/GenBank/DDBJ databases">
        <title>Isolation and characterization of an aerobic denitrifying Pseudomonas monteilii CY06 from aquaculture ponds.</title>
        <authorList>
            <person name="Ma Q."/>
            <person name="Cai Y."/>
            <person name="He Z."/>
        </authorList>
    </citation>
    <scope>NUCLEOTIDE SEQUENCE [LARGE SCALE GENOMIC DNA]</scope>
    <source>
        <strain evidence="1 2">CY06</strain>
    </source>
</reference>
<dbReference type="AlphaFoldDB" id="A0A2N1IM06"/>